<dbReference type="Gene3D" id="2.60.450.20">
    <property type="match status" value="1"/>
</dbReference>
<gene>
    <name evidence="1" type="ORF">BDFB_000787</name>
</gene>
<dbReference type="GO" id="GO:1990716">
    <property type="term" value="C:axonemal central apparatus"/>
    <property type="evidence" value="ECO:0007669"/>
    <property type="project" value="TreeGrafter"/>
</dbReference>
<dbReference type="EMBL" id="QDEB01099598">
    <property type="protein sequence ID" value="RZC32161.1"/>
    <property type="molecule type" value="Genomic_DNA"/>
</dbReference>
<evidence type="ECO:0000313" key="1">
    <source>
        <dbReference type="EMBL" id="RZC32161.1"/>
    </source>
</evidence>
<proteinExistence type="predicted"/>
<accession>A0A482VH02</accession>
<keyword evidence="2" id="KW-1185">Reference proteome</keyword>
<dbReference type="InterPro" id="IPR047002">
    <property type="entry name" value="Tcp10_C_sf"/>
</dbReference>
<dbReference type="STRING" id="1661398.A0A482VH02"/>
<dbReference type="Proteomes" id="UP000292052">
    <property type="component" value="Unassembled WGS sequence"/>
</dbReference>
<organism evidence="1 2">
    <name type="scientific">Asbolus verrucosus</name>
    <name type="common">Desert ironclad beetle</name>
    <dbReference type="NCBI Taxonomy" id="1661398"/>
    <lineage>
        <taxon>Eukaryota</taxon>
        <taxon>Metazoa</taxon>
        <taxon>Ecdysozoa</taxon>
        <taxon>Arthropoda</taxon>
        <taxon>Hexapoda</taxon>
        <taxon>Insecta</taxon>
        <taxon>Pterygota</taxon>
        <taxon>Neoptera</taxon>
        <taxon>Endopterygota</taxon>
        <taxon>Coleoptera</taxon>
        <taxon>Polyphaga</taxon>
        <taxon>Cucujiformia</taxon>
        <taxon>Tenebrionidae</taxon>
        <taxon>Pimeliinae</taxon>
        <taxon>Asbolus</taxon>
    </lineage>
</organism>
<evidence type="ECO:0000313" key="2">
    <source>
        <dbReference type="Proteomes" id="UP000292052"/>
    </source>
</evidence>
<comment type="caution">
    <text evidence="1">The sequence shown here is derived from an EMBL/GenBank/DDBJ whole genome shotgun (WGS) entry which is preliminary data.</text>
</comment>
<dbReference type="GO" id="GO:1904158">
    <property type="term" value="P:axonemal central apparatus assembly"/>
    <property type="evidence" value="ECO:0007669"/>
    <property type="project" value="TreeGrafter"/>
</dbReference>
<dbReference type="GO" id="GO:0005576">
    <property type="term" value="C:extracellular region"/>
    <property type="evidence" value="ECO:0007669"/>
    <property type="project" value="GOC"/>
</dbReference>
<dbReference type="PANTHER" id="PTHR21963">
    <property type="entry name" value="PF6"/>
    <property type="match status" value="1"/>
</dbReference>
<dbReference type="PANTHER" id="PTHR21963:SF1">
    <property type="entry name" value="SPERM-ASSOCIATED ANTIGEN 17"/>
    <property type="match status" value="1"/>
</dbReference>
<name>A0A482VH02_ASBVE</name>
<protein>
    <recommendedName>
        <fullName evidence="3">Sperm-associated antigen 17</fullName>
    </recommendedName>
</protein>
<dbReference type="OrthoDB" id="10257153at2759"/>
<reference evidence="1 2" key="1">
    <citation type="submission" date="2017-03" db="EMBL/GenBank/DDBJ databases">
        <title>Genome of the blue death feigning beetle - Asbolus verrucosus.</title>
        <authorList>
            <person name="Rider S.D."/>
        </authorList>
    </citation>
    <scope>NUCLEOTIDE SEQUENCE [LARGE SCALE GENOMIC DNA]</scope>
    <source>
        <strain evidence="1">Butters</strain>
        <tissue evidence="1">Head and leg muscle</tissue>
    </source>
</reference>
<sequence>MKTAPGSRAESVVSLKSQTTNKTLLSFSILSLEKYCCKKLLEIEYLTPLTPEDYGLLKQIINLGKKYEYLSDVHFITYDDVLDLIQRLTVNTENVMLPNAIKEMIENPFEYVSYFLKQNHVVPIDILAYMTKIKIIESMYIAYSSEVTSMLKRQKLHEELTKLIQDTDTSKDKKGKDKGKVKEKSTVEVIKDYTEITLQENDVIFDYNVDNHVQYIVLCGFPDIHIFEELSKQNVIISSIIELSLELSDLKNLDYFILELHDLFENPKKGTFLENTVLMNYKTSGEDSLKENLEGLLYVVKKINYIKRQHLCYIKNLKLFTYESVPKQMDLDCLVKYNKIMNSYPAELVNIPLIIDALIEEICWRELGPIYSLSDLSSEAGTDTFQENKEANEKIPYQVHEEDMLNNGYHSYHEIGYKYYNKSLEYLKFLKPLEEIEDISPVVQTRNRSVTTEEYCYCSNVKDLIDYFHLGIFCQMKRVPFEPKPPKEYYFTSNLVTYNESTAYQQVLPRKIGTTPLVPVIKEYNDVIINYHLKEDLSTSVLRQLIFKALLQYSCWDRLYCEESDAILLRFHDNLDEFGIETKMWNESLPTPVCLRDFCRYISIENRKWLEEHKLTPHSELNKDEIEEECEGLKDMHVPELYQEYQYLLERPLGVPTEEKKQIFNKALEELLNYPTSDILTSYCARFDDVSSCNAYDLGSRRVQITGHTTIFHSDDGVKVTIDTCRFLNEDKKCSLNISADDNTLVFHTTDPSAFHFLLKDETLIRFSKLEKVVEVVQNTIEENGEAETQENKLIEAQEEGELVIPKYDDYMMEVLRKHKLPTILPGILDKINIKDKQIDLTNEHLNFLLEMFKTGTHMRHPIYKISTKPSIRYLKRKTSPTILPLVGVLKRVLFKPVRRKKKIRGYNVVLSTKPRQKVPLMYDFHINFPHGLSISTLSRNRDLIEVKQSYKYSKRNEEYRIFYTSGAILIKNADGTTTIFRSNGDIITLTDDSESCSVNCPKNMTQIFKKQEEICPFKLSRCESPIVRDDTDFIALYEFGDIPFKRKTLLEFEGKKYTAFEGKVTETQAYYVLNENDYHSEETYFEREDGLRCIVDRKGKKVIEFPDGTKITAWPETEKDLIHVSQNPKIDGWVSVVVNYKFEHPNYISIVYDAFGRSTQLFLKDAVIKSKMDSFMVTTDKNIAIEVTTKNIVFLKTCALCDGDCICKIDLSKDRNGKLLEVFDSYDKYLVCDREGNCEINTNYIKGARNKNDCDHRWRHEDKKMFIINKQGPPGTLLWKNGIIENKMEMCHNMKNVKILNYMNKLTRKQTMEFFTEIHQNFTGRFTMTQCYQNKICLSKYKYLKGRDKLFYVTFRILSEFQKLQNDKEISQELTEFLETNLERISPYLLEGIKEIVNHISSTSQVEEERCSYRTTMQSTEQDSAQSVSSKSMDLNKVTVQEIIAKWRIACSDYRYLIKNKIFPPYFHSEYYRYIMSTLKTT</sequence>
<dbReference type="InterPro" id="IPR026173">
    <property type="entry name" value="SPAG17"/>
</dbReference>
<dbReference type="GO" id="GO:0003351">
    <property type="term" value="P:epithelial cilium movement involved in extracellular fluid movement"/>
    <property type="evidence" value="ECO:0007669"/>
    <property type="project" value="TreeGrafter"/>
</dbReference>
<evidence type="ECO:0008006" key="3">
    <source>
        <dbReference type="Google" id="ProtNLM"/>
    </source>
</evidence>